<evidence type="ECO:0000256" key="1">
    <source>
        <dbReference type="ARBA" id="ARBA00022679"/>
    </source>
</evidence>
<dbReference type="PROSITE" id="PS51186">
    <property type="entry name" value="GNAT"/>
    <property type="match status" value="1"/>
</dbReference>
<dbReference type="RefSeq" id="WP_141929276.1">
    <property type="nucleotide sequence ID" value="NZ_BAABCI010000023.1"/>
</dbReference>
<dbReference type="OrthoDB" id="3208058at2"/>
<feature type="binding site" evidence="4">
    <location>
        <begin position="78"/>
        <end position="83"/>
    </location>
    <ligand>
        <name>acetyl-CoA</name>
        <dbReference type="ChEBI" id="CHEBI:57288"/>
        <label>1</label>
    </ligand>
</feature>
<comment type="caution">
    <text evidence="4">Lacks conserved residue(s) required for the propagation of feature annotation.</text>
</comment>
<evidence type="ECO:0000313" key="7">
    <source>
        <dbReference type="Proteomes" id="UP000320806"/>
    </source>
</evidence>
<reference evidence="6 7" key="1">
    <citation type="submission" date="2019-06" db="EMBL/GenBank/DDBJ databases">
        <title>Sequencing the genomes of 1000 actinobacteria strains.</title>
        <authorList>
            <person name="Klenk H.-P."/>
        </authorList>
    </citation>
    <scope>NUCLEOTIDE SEQUENCE [LARGE SCALE GENOMIC DNA]</scope>
    <source>
        <strain evidence="6 7">DSM 19828</strain>
    </source>
</reference>
<dbReference type="PANTHER" id="PTHR43617">
    <property type="entry name" value="L-AMINO ACID N-ACETYLTRANSFERASE"/>
    <property type="match status" value="1"/>
</dbReference>
<sequence length="289" mass="31754">MDRPALSDVVTLADAAQAVDGVAPLSEATFLALDAPASDQDLHGYVQGAGGLDAYSHLRLEDDGTAWAEIVVHPHARRHGHASRFLEFVRNQNPQVRVWAHGDVPAAQETARHRGMQVVRDLWVMSRPVDDSITDPVVPEGFSARSFRTGDEEDWLAVNARAFAHHPEQGRMTLPDLQARMAEPWFDPSGLLLVFDDATGRLAASHWTKIAEQSSGVGEVYVVAVDPEFQGRGLGGYVTSIGLAHLRDKAVREIELYVEGDNEPAIATYRRRGFERSAQDVMYAWPGQA</sequence>
<dbReference type="NCBIfam" id="TIGR03448">
    <property type="entry name" value="mycothiol_MshD"/>
    <property type="match status" value="1"/>
</dbReference>
<dbReference type="SUPFAM" id="SSF55729">
    <property type="entry name" value="Acyl-CoA N-acyltransferases (Nat)"/>
    <property type="match status" value="1"/>
</dbReference>
<keyword evidence="2 4" id="KW-0677">Repeat</keyword>
<comment type="catalytic activity">
    <reaction evidence="4">
        <text>1D-myo-inositol 2-(L-cysteinylamino)-2-deoxy-alpha-D-glucopyranoside + acetyl-CoA = mycothiol + CoA + H(+)</text>
        <dbReference type="Rhea" id="RHEA:26172"/>
        <dbReference type="ChEBI" id="CHEBI:15378"/>
        <dbReference type="ChEBI" id="CHEBI:16768"/>
        <dbReference type="ChEBI" id="CHEBI:57287"/>
        <dbReference type="ChEBI" id="CHEBI:57288"/>
        <dbReference type="ChEBI" id="CHEBI:58887"/>
        <dbReference type="EC" id="2.3.1.189"/>
    </reaction>
</comment>
<feature type="binding site" evidence="4">
    <location>
        <begin position="223"/>
        <end position="225"/>
    </location>
    <ligand>
        <name>acetyl-CoA</name>
        <dbReference type="ChEBI" id="CHEBI:57288"/>
        <label>2</label>
    </ligand>
</feature>
<evidence type="ECO:0000256" key="3">
    <source>
        <dbReference type="ARBA" id="ARBA00023315"/>
    </source>
</evidence>
<comment type="caution">
    <text evidence="6">The sequence shown here is derived from an EMBL/GenBank/DDBJ whole genome shotgun (WGS) entry which is preliminary data.</text>
</comment>
<dbReference type="InterPro" id="IPR016181">
    <property type="entry name" value="Acyl_CoA_acyltransferase"/>
</dbReference>
<keyword evidence="3 4" id="KW-0012">Acyltransferase</keyword>
<dbReference type="PIRSF" id="PIRSF021524">
    <property type="entry name" value="MSH_acetyltransferase"/>
    <property type="match status" value="1"/>
</dbReference>
<keyword evidence="1 4" id="KW-0808">Transferase</keyword>
<comment type="subunit">
    <text evidence="4">Monomer.</text>
</comment>
<protein>
    <recommendedName>
        <fullName evidence="4">Mycothiol acetyltransferase</fullName>
        <shortName evidence="4">MSH acetyltransferase</shortName>
        <ecNumber evidence="4">2.3.1.189</ecNumber>
    </recommendedName>
    <alternativeName>
        <fullName evidence="4">Mycothiol synthase</fullName>
    </alternativeName>
</protein>
<dbReference type="InterPro" id="IPR017813">
    <property type="entry name" value="Mycothiol_AcTrfase"/>
</dbReference>
<name>A0A542EKH6_9MICO</name>
<dbReference type="AlphaFoldDB" id="A0A542EKH6"/>
<gene>
    <name evidence="4" type="primary">mshD</name>
    <name evidence="6" type="ORF">FB459_3410</name>
</gene>
<dbReference type="HAMAP" id="MF_01698">
    <property type="entry name" value="MshD"/>
    <property type="match status" value="1"/>
</dbReference>
<feature type="binding site" evidence="4">
    <location>
        <position position="168"/>
    </location>
    <ligand>
        <name>1D-myo-inositol 2-(L-cysteinylamino)-2-deoxy-alpha-D-glucopyranoside</name>
        <dbReference type="ChEBI" id="CHEBI:58887"/>
    </ligand>
</feature>
<dbReference type="CDD" id="cd04301">
    <property type="entry name" value="NAT_SF"/>
    <property type="match status" value="1"/>
</dbReference>
<feature type="binding site" evidence="4">
    <location>
        <begin position="70"/>
        <end position="72"/>
    </location>
    <ligand>
        <name>acetyl-CoA</name>
        <dbReference type="ChEBI" id="CHEBI:57288"/>
        <label>1</label>
    </ligand>
</feature>
<dbReference type="GO" id="GO:0008999">
    <property type="term" value="F:protein-N-terminal-alanine acetyltransferase activity"/>
    <property type="evidence" value="ECO:0007669"/>
    <property type="project" value="TreeGrafter"/>
</dbReference>
<dbReference type="GO" id="GO:0035447">
    <property type="term" value="F:mycothiol synthase activity"/>
    <property type="evidence" value="ECO:0007669"/>
    <property type="project" value="UniProtKB-UniRule"/>
</dbReference>
<dbReference type="Gene3D" id="3.40.630.30">
    <property type="match status" value="1"/>
</dbReference>
<comment type="similarity">
    <text evidence="4">Belongs to the acetyltransferase family. MshD subfamily.</text>
</comment>
<keyword evidence="7" id="KW-1185">Reference proteome</keyword>
<evidence type="ECO:0000256" key="2">
    <source>
        <dbReference type="ARBA" id="ARBA00022737"/>
    </source>
</evidence>
<dbReference type="InterPro" id="IPR000182">
    <property type="entry name" value="GNAT_dom"/>
</dbReference>
<feature type="binding site" evidence="4">
    <location>
        <position position="209"/>
    </location>
    <ligand>
        <name>1D-myo-inositol 2-(L-cysteinylamino)-2-deoxy-alpha-D-glucopyranoside</name>
        <dbReference type="ChEBI" id="CHEBI:58887"/>
    </ligand>
</feature>
<feature type="binding site" evidence="4">
    <location>
        <position position="257"/>
    </location>
    <ligand>
        <name>1D-myo-inositol 2-(L-cysteinylamino)-2-deoxy-alpha-D-glucopyranoside</name>
        <dbReference type="ChEBI" id="CHEBI:58887"/>
    </ligand>
</feature>
<evidence type="ECO:0000256" key="4">
    <source>
        <dbReference type="HAMAP-Rule" id="MF_01698"/>
    </source>
</evidence>
<organism evidence="6 7">
    <name type="scientific">Yimella lutea</name>
    <dbReference type="NCBI Taxonomy" id="587872"/>
    <lineage>
        <taxon>Bacteria</taxon>
        <taxon>Bacillati</taxon>
        <taxon>Actinomycetota</taxon>
        <taxon>Actinomycetes</taxon>
        <taxon>Micrococcales</taxon>
        <taxon>Dermacoccaceae</taxon>
        <taxon>Yimella</taxon>
    </lineage>
</organism>
<proteinExistence type="inferred from homology"/>
<dbReference type="EMBL" id="VFMO01000001">
    <property type="protein sequence ID" value="TQJ15837.1"/>
    <property type="molecule type" value="Genomic_DNA"/>
</dbReference>
<dbReference type="PANTHER" id="PTHR43617:SF31">
    <property type="entry name" value="MYCOTHIOL ACETYLTRANSFERASE"/>
    <property type="match status" value="1"/>
</dbReference>
<evidence type="ECO:0000259" key="5">
    <source>
        <dbReference type="PROSITE" id="PS51186"/>
    </source>
</evidence>
<comment type="function">
    <text evidence="4">Catalyzes the transfer of acetyl from acetyl-CoA to desacetylmycothiol (Cys-GlcN-Ins) to form mycothiol.</text>
</comment>
<feature type="binding site" evidence="4">
    <location>
        <position position="219"/>
    </location>
    <ligand>
        <name>1D-myo-inositol 2-(L-cysteinylamino)-2-deoxy-alpha-D-glucopyranoside</name>
        <dbReference type="ChEBI" id="CHEBI:58887"/>
    </ligand>
</feature>
<accession>A0A542EKH6</accession>
<evidence type="ECO:0000313" key="6">
    <source>
        <dbReference type="EMBL" id="TQJ15837.1"/>
    </source>
</evidence>
<dbReference type="Pfam" id="PF00583">
    <property type="entry name" value="Acetyltransf_1"/>
    <property type="match status" value="1"/>
</dbReference>
<dbReference type="GO" id="GO:0010125">
    <property type="term" value="P:mycothiol biosynthetic process"/>
    <property type="evidence" value="ECO:0007669"/>
    <property type="project" value="UniProtKB-UniRule"/>
</dbReference>
<dbReference type="Proteomes" id="UP000320806">
    <property type="component" value="Unassembled WGS sequence"/>
</dbReference>
<dbReference type="EC" id="2.3.1.189" evidence="4"/>
<feature type="binding site" evidence="4">
    <location>
        <position position="27"/>
    </location>
    <ligand>
        <name>1D-myo-inositol 2-(L-cysteinylamino)-2-deoxy-alpha-D-glucopyranoside</name>
        <dbReference type="ChEBI" id="CHEBI:58887"/>
    </ligand>
</feature>
<dbReference type="InterPro" id="IPR050276">
    <property type="entry name" value="MshD_Acetyltransferase"/>
</dbReference>
<feature type="domain" description="N-acetyltransferase" evidence="5">
    <location>
        <begin position="142"/>
        <end position="289"/>
    </location>
</feature>